<keyword evidence="13" id="KW-0175">Coiled coil</keyword>
<dbReference type="CDD" id="cd14014">
    <property type="entry name" value="STKc_PknB_like"/>
    <property type="match status" value="1"/>
</dbReference>
<comment type="similarity">
    <text evidence="3">Belongs to the protein kinase superfamily. NEK Ser/Thr protein kinase family. NIMA subfamily.</text>
</comment>
<dbReference type="SUPFAM" id="SSF50998">
    <property type="entry name" value="Quinoprotein alcohol dehydrogenase-like"/>
    <property type="match status" value="1"/>
</dbReference>
<dbReference type="PROSITE" id="PS50082">
    <property type="entry name" value="WD_REPEATS_2"/>
    <property type="match status" value="3"/>
</dbReference>
<feature type="transmembrane region" description="Helical" evidence="15">
    <location>
        <begin position="428"/>
        <end position="449"/>
    </location>
</feature>
<dbReference type="SMART" id="SM00220">
    <property type="entry name" value="S_TKc"/>
    <property type="match status" value="1"/>
</dbReference>
<keyword evidence="8 17" id="KW-0418">Kinase</keyword>
<dbReference type="Proteomes" id="UP000316304">
    <property type="component" value="Unassembled WGS sequence"/>
</dbReference>
<feature type="region of interest" description="Disordered" evidence="14">
    <location>
        <begin position="197"/>
        <end position="230"/>
    </location>
</feature>
<dbReference type="Pfam" id="PF00400">
    <property type="entry name" value="WD40"/>
    <property type="match status" value="4"/>
</dbReference>
<dbReference type="Gene3D" id="2.130.10.10">
    <property type="entry name" value="YVTN repeat-like/Quinoprotein amine dehydrogenase"/>
    <property type="match status" value="3"/>
</dbReference>
<organism evidence="17 18">
    <name type="scientific">Novipirellula galeiformis</name>
    <dbReference type="NCBI Taxonomy" id="2528004"/>
    <lineage>
        <taxon>Bacteria</taxon>
        <taxon>Pseudomonadati</taxon>
        <taxon>Planctomycetota</taxon>
        <taxon>Planctomycetia</taxon>
        <taxon>Pirellulales</taxon>
        <taxon>Pirellulaceae</taxon>
        <taxon>Novipirellula</taxon>
    </lineage>
</organism>
<comment type="subcellular location">
    <subcellularLocation>
        <location evidence="1">Cytoplasm</location>
        <location evidence="1">Cytoskeleton</location>
        <location evidence="1">Microtubule organizing center</location>
        <location evidence="1">Centrosome</location>
    </subcellularLocation>
    <subcellularLocation>
        <location evidence="2">Cytoplasm</location>
        <location evidence="2">Cytoskeleton</location>
        <location evidence="2">Spindle pole</location>
    </subcellularLocation>
</comment>
<feature type="domain" description="Protein kinase" evidence="16">
    <location>
        <begin position="101"/>
        <end position="398"/>
    </location>
</feature>
<dbReference type="InterPro" id="IPR015943">
    <property type="entry name" value="WD40/YVTN_repeat-like_dom_sf"/>
</dbReference>
<comment type="caution">
    <text evidence="17">The sequence shown here is derived from an EMBL/GenBank/DDBJ whole genome shotgun (WGS) entry which is preliminary data.</text>
</comment>
<evidence type="ECO:0000256" key="1">
    <source>
        <dbReference type="ARBA" id="ARBA00004300"/>
    </source>
</evidence>
<dbReference type="Gene3D" id="3.30.200.20">
    <property type="entry name" value="Phosphorylase Kinase, domain 1"/>
    <property type="match status" value="1"/>
</dbReference>
<evidence type="ECO:0000259" key="16">
    <source>
        <dbReference type="PROSITE" id="PS50011"/>
    </source>
</evidence>
<dbReference type="InterPro" id="IPR011047">
    <property type="entry name" value="Quinoprotein_ADH-like_sf"/>
</dbReference>
<keyword evidence="10" id="KW-0206">Cytoskeleton</keyword>
<dbReference type="PROSITE" id="PS50294">
    <property type="entry name" value="WD_REPEATS_REGION"/>
    <property type="match status" value="1"/>
</dbReference>
<accession>A0A5C6C764</accession>
<dbReference type="InterPro" id="IPR011044">
    <property type="entry name" value="Quino_amine_DH_bsu"/>
</dbReference>
<keyword evidence="15" id="KW-1133">Transmembrane helix</keyword>
<evidence type="ECO:0000256" key="13">
    <source>
        <dbReference type="SAM" id="Coils"/>
    </source>
</evidence>
<dbReference type="PANTHER" id="PTHR43289">
    <property type="entry name" value="MITOGEN-ACTIVATED PROTEIN KINASE KINASE KINASE 20-RELATED"/>
    <property type="match status" value="1"/>
</dbReference>
<dbReference type="AlphaFoldDB" id="A0A5C6C764"/>
<evidence type="ECO:0000256" key="2">
    <source>
        <dbReference type="ARBA" id="ARBA00004647"/>
    </source>
</evidence>
<dbReference type="Gene3D" id="1.10.510.10">
    <property type="entry name" value="Transferase(Phosphotransferase) domain 1"/>
    <property type="match status" value="1"/>
</dbReference>
<dbReference type="GO" id="GO:0004674">
    <property type="term" value="F:protein serine/threonine kinase activity"/>
    <property type="evidence" value="ECO:0007669"/>
    <property type="project" value="UniProtKB-EC"/>
</dbReference>
<dbReference type="Pfam" id="PF07714">
    <property type="entry name" value="PK_Tyr_Ser-Thr"/>
    <property type="match status" value="1"/>
</dbReference>
<feature type="coiled-coil region" evidence="13">
    <location>
        <begin position="460"/>
        <end position="487"/>
    </location>
</feature>
<keyword evidence="6" id="KW-0677">Repeat</keyword>
<dbReference type="InterPro" id="IPR001680">
    <property type="entry name" value="WD40_rpt"/>
</dbReference>
<dbReference type="GO" id="GO:0005524">
    <property type="term" value="F:ATP binding"/>
    <property type="evidence" value="ECO:0007669"/>
    <property type="project" value="UniProtKB-UniRule"/>
</dbReference>
<keyword evidence="18" id="KW-1185">Reference proteome</keyword>
<reference evidence="17 18" key="1">
    <citation type="submission" date="2019-02" db="EMBL/GenBank/DDBJ databases">
        <title>Deep-cultivation of Planctomycetes and their phenomic and genomic characterization uncovers novel biology.</title>
        <authorList>
            <person name="Wiegand S."/>
            <person name="Jogler M."/>
            <person name="Boedeker C."/>
            <person name="Pinto D."/>
            <person name="Vollmers J."/>
            <person name="Rivas-Marin E."/>
            <person name="Kohn T."/>
            <person name="Peeters S.H."/>
            <person name="Heuer A."/>
            <person name="Rast P."/>
            <person name="Oberbeckmann S."/>
            <person name="Bunk B."/>
            <person name="Jeske O."/>
            <person name="Meyerdierks A."/>
            <person name="Storesund J.E."/>
            <person name="Kallscheuer N."/>
            <person name="Luecker S."/>
            <person name="Lage O.M."/>
            <person name="Pohl T."/>
            <person name="Merkel B.J."/>
            <person name="Hornburger P."/>
            <person name="Mueller R.-W."/>
            <person name="Bruemmer F."/>
            <person name="Labrenz M."/>
            <person name="Spormann A.M."/>
            <person name="Op Den Camp H."/>
            <person name="Overmann J."/>
            <person name="Amann R."/>
            <person name="Jetten M.S.M."/>
            <person name="Mascher T."/>
            <person name="Medema M.H."/>
            <person name="Devos D.P."/>
            <person name="Kaster A.-K."/>
            <person name="Ovreas L."/>
            <person name="Rohde M."/>
            <person name="Galperin M.Y."/>
            <person name="Jogler C."/>
        </authorList>
    </citation>
    <scope>NUCLEOTIDE SEQUENCE [LARGE SCALE GENOMIC DNA]</scope>
    <source>
        <strain evidence="17 18">Pla52o</strain>
    </source>
</reference>
<keyword evidence="4 11" id="KW-0853">WD repeat</keyword>
<dbReference type="SUPFAM" id="SSF56112">
    <property type="entry name" value="Protein kinase-like (PK-like)"/>
    <property type="match status" value="1"/>
</dbReference>
<dbReference type="InterPro" id="IPR000719">
    <property type="entry name" value="Prot_kinase_dom"/>
</dbReference>
<dbReference type="GO" id="GO:0005813">
    <property type="term" value="C:centrosome"/>
    <property type="evidence" value="ECO:0007669"/>
    <property type="project" value="UniProtKB-SubCell"/>
</dbReference>
<dbReference type="OrthoDB" id="500858at2"/>
<keyword evidence="7 12" id="KW-0547">Nucleotide-binding</keyword>
<dbReference type="GO" id="GO:0000922">
    <property type="term" value="C:spindle pole"/>
    <property type="evidence" value="ECO:0007669"/>
    <property type="project" value="UniProtKB-SubCell"/>
</dbReference>
<keyword evidence="5 17" id="KW-0808">Transferase</keyword>
<dbReference type="SMART" id="SM00320">
    <property type="entry name" value="WD40"/>
    <property type="match status" value="6"/>
</dbReference>
<dbReference type="InterPro" id="IPR011009">
    <property type="entry name" value="Kinase-like_dom_sf"/>
</dbReference>
<feature type="compositionally biased region" description="Basic and acidic residues" evidence="14">
    <location>
        <begin position="197"/>
        <end position="208"/>
    </location>
</feature>
<proteinExistence type="inferred from homology"/>
<dbReference type="PROSITE" id="PS00107">
    <property type="entry name" value="PROTEIN_KINASE_ATP"/>
    <property type="match status" value="1"/>
</dbReference>
<gene>
    <name evidence="17" type="primary">stkP_3</name>
    <name evidence="17" type="ORF">Pla52o_43610</name>
</gene>
<dbReference type="InterPro" id="IPR019775">
    <property type="entry name" value="WD40_repeat_CS"/>
</dbReference>
<dbReference type="PROSITE" id="PS00678">
    <property type="entry name" value="WD_REPEATS_1"/>
    <property type="match status" value="1"/>
</dbReference>
<dbReference type="PROSITE" id="PS50011">
    <property type="entry name" value="PROTEIN_KINASE_DOM"/>
    <property type="match status" value="1"/>
</dbReference>
<evidence type="ECO:0000313" key="17">
    <source>
        <dbReference type="EMBL" id="TWU20483.1"/>
    </source>
</evidence>
<evidence type="ECO:0000256" key="9">
    <source>
        <dbReference type="ARBA" id="ARBA00022840"/>
    </source>
</evidence>
<feature type="repeat" description="WD" evidence="11">
    <location>
        <begin position="1073"/>
        <end position="1114"/>
    </location>
</feature>
<evidence type="ECO:0000256" key="15">
    <source>
        <dbReference type="SAM" id="Phobius"/>
    </source>
</evidence>
<dbReference type="EC" id="2.7.11.1" evidence="17"/>
<feature type="binding site" evidence="12">
    <location>
        <position position="130"/>
    </location>
    <ligand>
        <name>ATP</name>
        <dbReference type="ChEBI" id="CHEBI:30616"/>
    </ligand>
</feature>
<feature type="repeat" description="WD" evidence="11">
    <location>
        <begin position="645"/>
        <end position="677"/>
    </location>
</feature>
<evidence type="ECO:0000256" key="3">
    <source>
        <dbReference type="ARBA" id="ARBA00010886"/>
    </source>
</evidence>
<evidence type="ECO:0000256" key="14">
    <source>
        <dbReference type="SAM" id="MobiDB-lite"/>
    </source>
</evidence>
<feature type="compositionally biased region" description="Polar residues" evidence="14">
    <location>
        <begin position="214"/>
        <end position="229"/>
    </location>
</feature>
<evidence type="ECO:0000256" key="11">
    <source>
        <dbReference type="PROSITE-ProRule" id="PRU00221"/>
    </source>
</evidence>
<name>A0A5C6C764_9BACT</name>
<dbReference type="EMBL" id="SJPT01000008">
    <property type="protein sequence ID" value="TWU20483.1"/>
    <property type="molecule type" value="Genomic_DNA"/>
</dbReference>
<dbReference type="InterPro" id="IPR001245">
    <property type="entry name" value="Ser-Thr/Tyr_kinase_cat_dom"/>
</dbReference>
<evidence type="ECO:0000256" key="4">
    <source>
        <dbReference type="ARBA" id="ARBA00022574"/>
    </source>
</evidence>
<keyword evidence="15" id="KW-0472">Membrane</keyword>
<evidence type="ECO:0000256" key="5">
    <source>
        <dbReference type="ARBA" id="ARBA00022679"/>
    </source>
</evidence>
<evidence type="ECO:0000256" key="12">
    <source>
        <dbReference type="PROSITE-ProRule" id="PRU10141"/>
    </source>
</evidence>
<dbReference type="PANTHER" id="PTHR43289:SF6">
    <property type="entry name" value="SERINE_THREONINE-PROTEIN KINASE NEKL-3"/>
    <property type="match status" value="1"/>
</dbReference>
<evidence type="ECO:0000256" key="6">
    <source>
        <dbReference type="ARBA" id="ARBA00022737"/>
    </source>
</evidence>
<keyword evidence="10" id="KW-0963">Cytoplasm</keyword>
<dbReference type="SUPFAM" id="SSF50969">
    <property type="entry name" value="YVTN repeat-like/Quinoprotein amine dehydrogenase"/>
    <property type="match status" value="1"/>
</dbReference>
<evidence type="ECO:0000313" key="18">
    <source>
        <dbReference type="Proteomes" id="UP000316304"/>
    </source>
</evidence>
<keyword evidence="15" id="KW-0812">Transmembrane</keyword>
<keyword evidence="9 12" id="KW-0067">ATP-binding</keyword>
<evidence type="ECO:0000256" key="8">
    <source>
        <dbReference type="ARBA" id="ARBA00022777"/>
    </source>
</evidence>
<protein>
    <submittedName>
        <fullName evidence="17">Serine/threonine-protein kinase StkP</fullName>
        <ecNumber evidence="17">2.7.11.1</ecNumber>
    </submittedName>
</protein>
<feature type="repeat" description="WD" evidence="11">
    <location>
        <begin position="558"/>
        <end position="599"/>
    </location>
</feature>
<sequence>MDTAARGRIGGEPVKDPLASTLDDLIADFLDEAERGHDVSPQQFIAAYPALREPFLRFVAQHMPIDKSAKEDTIAGQTSDLGTMSERPQLPSDYGRRVGRYRLIRALGSGGMSVVYEAIASDSSEPVALKVLHASVASDRGMRQRFQREAETIRSLNHEHIVSLCDFGTHDETSFLAMRMIDGETLAQQIMDCKQRALGQHEAERGDSEPAENETGNETGVDSLATSDAESGRWSMTEMAAAMAKVADALFHAHSRGTIHRDVKPSNLLIDSDRKLWLTDFGLASAGEAQTVVTRTGQVIGTPHYMSPEQASGAIDQIDHRSDIYSLGATLYEWVTLHRPYQGDRFRVLLEISSGRLRPPSQVCENIPPPLEAIILKAMSLSPADRYASAAEMANDLLRFSLGAHVTARRPGPADLAMRWLARNPRTSIFSTLGFVAVVLLVMLIQYVAGQRLSDVNTQLHSSNQAIEQSNAELAQTNRDLDRSQARLRRHLYVADMASAYRAYAQQDLNAVNSLLQRELPDHAKSNLGQSTSSDLDLRGFEWWLLRNLSRPPEVLTLAGHDGPTTEAVLIPDTKQLLSVGEDGWARHWDLLSGRQLNRWQVGEKLNAVAVSPDGKKWVTSDSVSEGLNPVTLRDRSSGDVIAQLRGHETTVESAAFSPDGKWIATASRYHEVLVHDAKGNFRGRLMTGSRNESLGFSPDGSQLIAVIREEADTDAGTRQRLRSWSLPDLQPAAEWEFEFGPFVFALSANGERIVVADGNNWALYRWADPEPIVVRTEIRGRMRCVAIDSNGSRVAAGCDNGLLYVWEIDGNDHKGEMRPPRVITASDQKITSVTFGEDEKVIASCEDGTLQVWFPNRTKVEHPTFGRSTRAITLRPADTDVLFLRGDNGDIKRLTLSTREEVKIAHVDADEHYKLALSSDGKKLVAAAPGEVVVVSAAEGRELHRIDHDLDEKACRELLFVDDDRRLLVLFNDRLREYQTSGWAMTKERFLPGDGAELMRCSPDGSTVLVLSRDTLRWYDTQDLDLIAEYPRQFGLFAWAGYSEDGQTIATGYQDGTIELLNAVTRAPVGLLRGHRDQVSGLKFIDGDRTLISSASDDEIRFWDVGSGREIGVLDAGRTKSEILHFSRPLQQLFSFGPRRPIKVWSGQRFR</sequence>
<evidence type="ECO:0000256" key="10">
    <source>
        <dbReference type="ARBA" id="ARBA00023212"/>
    </source>
</evidence>
<dbReference type="InterPro" id="IPR017441">
    <property type="entry name" value="Protein_kinase_ATP_BS"/>
</dbReference>
<evidence type="ECO:0000256" key="7">
    <source>
        <dbReference type="ARBA" id="ARBA00022741"/>
    </source>
</evidence>